<dbReference type="Pfam" id="PF22936">
    <property type="entry name" value="Pol_BBD"/>
    <property type="match status" value="1"/>
</dbReference>
<dbReference type="EMBL" id="KQ483917">
    <property type="protein sequence ID" value="KYP39321.1"/>
    <property type="molecule type" value="Genomic_DNA"/>
</dbReference>
<accession>A0A151R9U5</accession>
<protein>
    <recommendedName>
        <fullName evidence="1">Retrovirus-related Pol polyprotein from transposon TNT 1-94-like beta-barrel domain-containing protein</fullName>
    </recommendedName>
</protein>
<evidence type="ECO:0000313" key="2">
    <source>
        <dbReference type="EMBL" id="KYP39321.1"/>
    </source>
</evidence>
<feature type="non-terminal residue" evidence="2">
    <location>
        <position position="1"/>
    </location>
</feature>
<proteinExistence type="predicted"/>
<evidence type="ECO:0000259" key="1">
    <source>
        <dbReference type="Pfam" id="PF22936"/>
    </source>
</evidence>
<dbReference type="AlphaFoldDB" id="A0A151R9U5"/>
<gene>
    <name evidence="2" type="ORF">KK1_039370</name>
</gene>
<reference evidence="2" key="1">
    <citation type="journal article" date="2012" name="Nat. Biotechnol.">
        <title>Draft genome sequence of pigeonpea (Cajanus cajan), an orphan legume crop of resource-poor farmers.</title>
        <authorList>
            <person name="Varshney R.K."/>
            <person name="Chen W."/>
            <person name="Li Y."/>
            <person name="Bharti A.K."/>
            <person name="Saxena R.K."/>
            <person name="Schlueter J.A."/>
            <person name="Donoghue M.T."/>
            <person name="Azam S."/>
            <person name="Fan G."/>
            <person name="Whaley A.M."/>
            <person name="Farmer A.D."/>
            <person name="Sheridan J."/>
            <person name="Iwata A."/>
            <person name="Tuteja R."/>
            <person name="Penmetsa R.V."/>
            <person name="Wu W."/>
            <person name="Upadhyaya H.D."/>
            <person name="Yang S.P."/>
            <person name="Shah T."/>
            <person name="Saxena K.B."/>
            <person name="Michael T."/>
            <person name="McCombie W.R."/>
            <person name="Yang B."/>
            <person name="Zhang G."/>
            <person name="Yang H."/>
            <person name="Wang J."/>
            <person name="Spillane C."/>
            <person name="Cook D.R."/>
            <person name="May G.D."/>
            <person name="Xu X."/>
            <person name="Jackson S.A."/>
        </authorList>
    </citation>
    <scope>NUCLEOTIDE SEQUENCE [LARGE SCALE GENOMIC DNA]</scope>
</reference>
<dbReference type="InterPro" id="IPR054722">
    <property type="entry name" value="PolX-like_BBD"/>
</dbReference>
<name>A0A151R9U5_CAJCA</name>
<evidence type="ECO:0000313" key="3">
    <source>
        <dbReference type="Proteomes" id="UP000075243"/>
    </source>
</evidence>
<sequence length="95" mass="10413">DNSWFLDSGASHHVTNDINCLFISSNYTGSDQLHVANSKVLFIKHFGSTNLVTPNISLRLSNILHVPSATQNLISISQLCKTNSVLLNFSLGTLR</sequence>
<dbReference type="Gramene" id="C.cajan_38949.t">
    <property type="protein sequence ID" value="C.cajan_38949.t.cds1"/>
    <property type="gene ID" value="C.cajan_38949"/>
</dbReference>
<organism evidence="2 3">
    <name type="scientific">Cajanus cajan</name>
    <name type="common">Pigeon pea</name>
    <name type="synonym">Cajanus indicus</name>
    <dbReference type="NCBI Taxonomy" id="3821"/>
    <lineage>
        <taxon>Eukaryota</taxon>
        <taxon>Viridiplantae</taxon>
        <taxon>Streptophyta</taxon>
        <taxon>Embryophyta</taxon>
        <taxon>Tracheophyta</taxon>
        <taxon>Spermatophyta</taxon>
        <taxon>Magnoliopsida</taxon>
        <taxon>eudicotyledons</taxon>
        <taxon>Gunneridae</taxon>
        <taxon>Pentapetalae</taxon>
        <taxon>rosids</taxon>
        <taxon>fabids</taxon>
        <taxon>Fabales</taxon>
        <taxon>Fabaceae</taxon>
        <taxon>Papilionoideae</taxon>
        <taxon>50 kb inversion clade</taxon>
        <taxon>NPAAA clade</taxon>
        <taxon>indigoferoid/millettioid clade</taxon>
        <taxon>Phaseoleae</taxon>
        <taxon>Cajanus</taxon>
    </lineage>
</organism>
<keyword evidence="3" id="KW-1185">Reference proteome</keyword>
<feature type="domain" description="Retrovirus-related Pol polyprotein from transposon TNT 1-94-like beta-barrel" evidence="1">
    <location>
        <begin position="4"/>
        <end position="82"/>
    </location>
</feature>
<dbReference type="Proteomes" id="UP000075243">
    <property type="component" value="Unassembled WGS sequence"/>
</dbReference>